<evidence type="ECO:0000313" key="9">
    <source>
        <dbReference type="EMBL" id="GIG88845.1"/>
    </source>
</evidence>
<feature type="transmembrane region" description="Helical" evidence="7">
    <location>
        <begin position="23"/>
        <end position="41"/>
    </location>
</feature>
<feature type="transmembrane region" description="Helical" evidence="7">
    <location>
        <begin position="493"/>
        <end position="511"/>
    </location>
</feature>
<dbReference type="PANTHER" id="PTHR30509">
    <property type="entry name" value="P-HYDROXYBENZOIC ACID EFFLUX PUMP SUBUNIT-RELATED"/>
    <property type="match status" value="1"/>
</dbReference>
<comment type="caution">
    <text evidence="9">The sequence shown here is derived from an EMBL/GenBank/DDBJ whole genome shotgun (WGS) entry which is preliminary data.</text>
</comment>
<feature type="transmembrane region" description="Helical" evidence="7">
    <location>
        <begin position="441"/>
        <end position="461"/>
    </location>
</feature>
<evidence type="ECO:0000256" key="7">
    <source>
        <dbReference type="SAM" id="Phobius"/>
    </source>
</evidence>
<dbReference type="InterPro" id="IPR049453">
    <property type="entry name" value="Memb_transporter_dom"/>
</dbReference>
<evidence type="ECO:0000259" key="8">
    <source>
        <dbReference type="Pfam" id="PF13515"/>
    </source>
</evidence>
<feature type="domain" description="Integral membrane bound transporter" evidence="8">
    <location>
        <begin position="408"/>
        <end position="530"/>
    </location>
</feature>
<feature type="transmembrane region" description="Helical" evidence="7">
    <location>
        <begin position="47"/>
        <end position="68"/>
    </location>
</feature>
<protein>
    <submittedName>
        <fullName evidence="9">Fusaric acid resistance protein</fullName>
    </submittedName>
</protein>
<evidence type="ECO:0000313" key="10">
    <source>
        <dbReference type="Proteomes" id="UP000646749"/>
    </source>
</evidence>
<keyword evidence="3 7" id="KW-0812">Transmembrane</keyword>
<comment type="subcellular location">
    <subcellularLocation>
        <location evidence="1">Cell membrane</location>
        <topology evidence="1">Multi-pass membrane protein</topology>
    </subcellularLocation>
</comment>
<keyword evidence="5 7" id="KW-0472">Membrane</keyword>
<evidence type="ECO:0000256" key="4">
    <source>
        <dbReference type="ARBA" id="ARBA00022989"/>
    </source>
</evidence>
<evidence type="ECO:0000256" key="6">
    <source>
        <dbReference type="ARBA" id="ARBA00043993"/>
    </source>
</evidence>
<reference evidence="9 10" key="1">
    <citation type="submission" date="2021-01" db="EMBL/GenBank/DDBJ databases">
        <title>Whole genome shotgun sequence of Plantactinospora endophytica NBRC 110450.</title>
        <authorList>
            <person name="Komaki H."/>
            <person name="Tamura T."/>
        </authorList>
    </citation>
    <scope>NUCLEOTIDE SEQUENCE [LARGE SCALE GENOMIC DNA]</scope>
    <source>
        <strain evidence="9 10">NBRC 110450</strain>
    </source>
</reference>
<dbReference type="RefSeq" id="WP_203867370.1">
    <property type="nucleotide sequence ID" value="NZ_BONW01000017.1"/>
</dbReference>
<feature type="transmembrane region" description="Helical" evidence="7">
    <location>
        <begin position="80"/>
        <end position="109"/>
    </location>
</feature>
<keyword evidence="4 7" id="KW-1133">Transmembrane helix</keyword>
<feature type="transmembrane region" description="Helical" evidence="7">
    <location>
        <begin position="408"/>
        <end position="429"/>
    </location>
</feature>
<dbReference type="Pfam" id="PF13515">
    <property type="entry name" value="FUSC_2"/>
    <property type="match status" value="1"/>
</dbReference>
<keyword evidence="10" id="KW-1185">Reference proteome</keyword>
<evidence type="ECO:0000256" key="3">
    <source>
        <dbReference type="ARBA" id="ARBA00022692"/>
    </source>
</evidence>
<dbReference type="Proteomes" id="UP000646749">
    <property type="component" value="Unassembled WGS sequence"/>
</dbReference>
<keyword evidence="2" id="KW-1003">Cell membrane</keyword>
<comment type="similarity">
    <text evidence="6">Belongs to the YccS/YhfK family.</text>
</comment>
<feature type="transmembrane region" description="Helical" evidence="7">
    <location>
        <begin position="147"/>
        <end position="165"/>
    </location>
</feature>
<feature type="transmembrane region" description="Helical" evidence="7">
    <location>
        <begin position="517"/>
        <end position="536"/>
    </location>
</feature>
<dbReference type="EMBL" id="BONW01000017">
    <property type="protein sequence ID" value="GIG88845.1"/>
    <property type="molecule type" value="Genomic_DNA"/>
</dbReference>
<name>A0ABQ4E2F4_9ACTN</name>
<evidence type="ECO:0000256" key="5">
    <source>
        <dbReference type="ARBA" id="ARBA00023136"/>
    </source>
</evidence>
<accession>A0ABQ4E2F4</accession>
<sequence>MTRIGVAEWLRRRDPGYRVLRRGVRLALVAAAGLFGGRYALDNPLLGLYTLFTAIATGFISQVPGGPIQRARTLLAALPVAWALVTVGTLLAVDIWVATAGMLVVGFVIPFSAVAGPRILGLATGLQLFYIAASFPPYQPDTLPSRLGGVTLGVGLLIIAELLLWPDPTPPTYRQRLGGAAGSVARYLDLLAGLPGGGPVDRAELARRRAEAAKAMDGVWLARLPPTQRPASAGRRDRALRHGDRLLRQVLDHVHRLGDRLGEVRDDELAGLLRQAAGIVHDAGRTLRGAAEPVETTRLTELEGRIRDLYDRPPGFPRPESGPARLRIEAVSLRAADHAHAFGVVARIVAGLPPPARSPGGPGLDEFWYAHHSPVLLYWHQFRFHLTTRSVYFQGAVRVSLALGAARVIAGFLHLNHGFWVLLAILTLLRTSAVDTRSALRPVLLGTLLGAAVGSLLLFGAGEVPTVLLVALPVAMVLTFATGPLLPQLWGQALFTVLFVMVFAQAGPPSLQIAGVRLLDVTIGAVVGVLAGLLLWPKGGGGELRRSIARYLSVSAAAAEEVTRTMAGRPSRQDAVGAARQAWTLAEASFLQYQMERDDPRLPPVNWQAALAAGQHLHLGAVSRLRRGAHARLTRVEDAAGPLDDLAGRVRRRYTDLAQQLSAGRLDRRVAPPRPPEDFGDRVRGVLAAGESRAAALNLVDVEVWLSGAAADLDRIQPKQPEPSAACG</sequence>
<evidence type="ECO:0000256" key="1">
    <source>
        <dbReference type="ARBA" id="ARBA00004651"/>
    </source>
</evidence>
<gene>
    <name evidence="9" type="ORF">Pen02_37810</name>
</gene>
<evidence type="ECO:0000256" key="2">
    <source>
        <dbReference type="ARBA" id="ARBA00022475"/>
    </source>
</evidence>
<dbReference type="PANTHER" id="PTHR30509:SF9">
    <property type="entry name" value="MULTIDRUG RESISTANCE PROTEIN MDTO"/>
    <property type="match status" value="1"/>
</dbReference>
<proteinExistence type="inferred from homology"/>
<organism evidence="9 10">
    <name type="scientific">Plantactinospora endophytica</name>
    <dbReference type="NCBI Taxonomy" id="673535"/>
    <lineage>
        <taxon>Bacteria</taxon>
        <taxon>Bacillati</taxon>
        <taxon>Actinomycetota</taxon>
        <taxon>Actinomycetes</taxon>
        <taxon>Micromonosporales</taxon>
        <taxon>Micromonosporaceae</taxon>
        <taxon>Plantactinospora</taxon>
    </lineage>
</organism>